<dbReference type="InterPro" id="IPR001245">
    <property type="entry name" value="Ser-Thr/Tyr_kinase_cat_dom"/>
</dbReference>
<dbReference type="GO" id="GO:1902036">
    <property type="term" value="P:regulation of hematopoietic stem cell differentiation"/>
    <property type="evidence" value="ECO:0007669"/>
    <property type="project" value="UniProtKB-ARBA"/>
</dbReference>
<dbReference type="InterPro" id="IPR036179">
    <property type="entry name" value="Ig-like_dom_sf"/>
</dbReference>
<dbReference type="PRINTS" id="PR00109">
    <property type="entry name" value="TYRKINASE"/>
</dbReference>
<keyword evidence="9 20" id="KW-0547">Nucleotide-binding</keyword>
<keyword evidence="4 20" id="KW-0808">Transferase</keyword>
<evidence type="ECO:0000256" key="15">
    <source>
        <dbReference type="ARBA" id="ARBA00023157"/>
    </source>
</evidence>
<reference evidence="29 30" key="1">
    <citation type="submission" date="2018-05" db="EMBL/GenBank/DDBJ databases">
        <authorList>
            <person name="Datahose"/>
        </authorList>
    </citation>
    <scope>NUCLEOTIDE SEQUENCE</scope>
</reference>
<dbReference type="InterPro" id="IPR013098">
    <property type="entry name" value="Ig_I-set"/>
</dbReference>
<dbReference type="PANTHER" id="PTHR24416:SF505">
    <property type="entry name" value="FIBROBLAST GROWTH FACTOR RECEPTOR 3"/>
    <property type="match status" value="1"/>
</dbReference>
<evidence type="ECO:0000256" key="23">
    <source>
        <dbReference type="PIRSR" id="PIRSR000628-3"/>
    </source>
</evidence>
<dbReference type="FunFam" id="2.60.40.10:FF:000016">
    <property type="entry name" value="Fibroblast growth factor receptor"/>
    <property type="match status" value="1"/>
</dbReference>
<dbReference type="InterPro" id="IPR050122">
    <property type="entry name" value="RTK"/>
</dbReference>
<dbReference type="GO" id="GO:0043410">
    <property type="term" value="P:positive regulation of MAPK cascade"/>
    <property type="evidence" value="ECO:0007669"/>
    <property type="project" value="TreeGrafter"/>
</dbReference>
<feature type="domain" description="Ig-like" evidence="28">
    <location>
        <begin position="232"/>
        <end position="334"/>
    </location>
</feature>
<evidence type="ECO:0000256" key="2">
    <source>
        <dbReference type="ARBA" id="ARBA00022475"/>
    </source>
</evidence>
<feature type="chain" id="PRO_5044315713" description="Fibroblast growth factor receptor" evidence="26">
    <location>
        <begin position="28"/>
        <end position="800"/>
    </location>
</feature>
<feature type="binding site" evidence="22">
    <location>
        <position position="623"/>
    </location>
    <ligand>
        <name>ATP</name>
        <dbReference type="ChEBI" id="CHEBI:30616"/>
    </ligand>
</feature>
<dbReference type="Gene3D" id="3.30.200.20">
    <property type="entry name" value="Phosphorylase Kinase, domain 1"/>
    <property type="match status" value="1"/>
</dbReference>
<evidence type="ECO:0000256" key="17">
    <source>
        <dbReference type="ARBA" id="ARBA00023180"/>
    </source>
</evidence>
<keyword evidence="17" id="KW-0325">Glycoprotein</keyword>
<feature type="binding site" evidence="22">
    <location>
        <begin position="458"/>
        <end position="464"/>
    </location>
    <ligand>
        <name>ATP</name>
        <dbReference type="ChEBI" id="CHEBI:30616"/>
    </ligand>
</feature>
<dbReference type="InterPro" id="IPR000719">
    <property type="entry name" value="Prot_kinase_dom"/>
</dbReference>
<evidence type="ECO:0000256" key="11">
    <source>
        <dbReference type="ARBA" id="ARBA00022840"/>
    </source>
</evidence>
<dbReference type="InterPro" id="IPR003598">
    <property type="entry name" value="Ig_sub2"/>
</dbReference>
<dbReference type="PROSITE" id="PS50011">
    <property type="entry name" value="PROTEIN_KINASE_DOM"/>
    <property type="match status" value="1"/>
</dbReference>
<dbReference type="FunFam" id="2.60.40.10:FF:000020">
    <property type="entry name" value="Fibroblast growth factor receptor"/>
    <property type="match status" value="1"/>
</dbReference>
<reference evidence="30" key="2">
    <citation type="submission" date="2023-03" db="EMBL/GenBank/DDBJ databases">
        <authorList>
            <consortium name="Wellcome Sanger Institute Data Sharing"/>
        </authorList>
    </citation>
    <scope>NUCLEOTIDE SEQUENCE [LARGE SCALE GENOMIC DNA]</scope>
</reference>
<evidence type="ECO:0000256" key="21">
    <source>
        <dbReference type="PIRSR" id="PIRSR000628-1"/>
    </source>
</evidence>
<keyword evidence="16 20" id="KW-0675">Receptor</keyword>
<dbReference type="SUPFAM" id="SSF56112">
    <property type="entry name" value="Protein kinase-like (PK-like)"/>
    <property type="match status" value="1"/>
</dbReference>
<feature type="binding site" evidence="22">
    <location>
        <position position="550"/>
    </location>
    <ligand>
        <name>ATP</name>
        <dbReference type="ChEBI" id="CHEBI:30616"/>
    </ligand>
</feature>
<evidence type="ECO:0000256" key="19">
    <source>
        <dbReference type="ARBA" id="ARBA00051243"/>
    </source>
</evidence>
<dbReference type="FunFam" id="3.30.200.20:FF:000011">
    <property type="entry name" value="Fibroblast growth factor receptor"/>
    <property type="match status" value="1"/>
</dbReference>
<evidence type="ECO:0000256" key="4">
    <source>
        <dbReference type="ARBA" id="ARBA00022679"/>
    </source>
</evidence>
<evidence type="ECO:0000256" key="12">
    <source>
        <dbReference type="ARBA" id="ARBA00022989"/>
    </source>
</evidence>
<feature type="binding site" evidence="22 24">
    <location>
        <position position="488"/>
    </location>
    <ligand>
        <name>ATP</name>
        <dbReference type="ChEBI" id="CHEBI:30616"/>
    </ligand>
</feature>
<name>A0AAX7SFL8_ASTCA</name>
<dbReference type="PIRSF" id="PIRSF000628">
    <property type="entry name" value="FGFR"/>
    <property type="match status" value="1"/>
</dbReference>
<dbReference type="PROSITE" id="PS00109">
    <property type="entry name" value="PROTEIN_KINASE_TYR"/>
    <property type="match status" value="1"/>
</dbReference>
<keyword evidence="12" id="KW-1133">Transmembrane helix</keyword>
<dbReference type="CDD" id="cd05857">
    <property type="entry name" value="IgI_2_FGFR"/>
    <property type="match status" value="1"/>
</dbReference>
<dbReference type="GO" id="GO:0005524">
    <property type="term" value="F:ATP binding"/>
    <property type="evidence" value="ECO:0007669"/>
    <property type="project" value="UniProtKB-UniRule"/>
</dbReference>
<dbReference type="Ensembl" id="ENSACLT00000065408.1">
    <property type="protein sequence ID" value="ENSACLP00000043259.1"/>
    <property type="gene ID" value="ENSACLG00000012190.2"/>
</dbReference>
<keyword evidence="14 20" id="KW-0829">Tyrosine-protein kinase</keyword>
<evidence type="ECO:0000313" key="30">
    <source>
        <dbReference type="Proteomes" id="UP000265100"/>
    </source>
</evidence>
<dbReference type="PROSITE" id="PS00107">
    <property type="entry name" value="PROTEIN_KINASE_ATP"/>
    <property type="match status" value="1"/>
</dbReference>
<dbReference type="EC" id="2.7.10.1" evidence="20"/>
<evidence type="ECO:0000256" key="22">
    <source>
        <dbReference type="PIRSR" id="PIRSR000628-2"/>
    </source>
</evidence>
<reference evidence="29" key="3">
    <citation type="submission" date="2025-08" db="UniProtKB">
        <authorList>
            <consortium name="Ensembl"/>
        </authorList>
    </citation>
    <scope>IDENTIFICATION</scope>
</reference>
<evidence type="ECO:0000259" key="28">
    <source>
        <dbReference type="PROSITE" id="PS50835"/>
    </source>
</evidence>
<dbReference type="GO" id="GO:0006915">
    <property type="term" value="P:apoptotic process"/>
    <property type="evidence" value="ECO:0007669"/>
    <property type="project" value="UniProtKB-KW"/>
</dbReference>
<evidence type="ECO:0000256" key="6">
    <source>
        <dbReference type="ARBA" id="ARBA00022703"/>
    </source>
</evidence>
<dbReference type="Pfam" id="PF07679">
    <property type="entry name" value="I-set"/>
    <property type="match status" value="1"/>
</dbReference>
<feature type="binding site" evidence="22">
    <location>
        <position position="609"/>
    </location>
    <ligand>
        <name>ATP</name>
        <dbReference type="ChEBI" id="CHEBI:30616"/>
    </ligand>
</feature>
<dbReference type="CDD" id="cd05100">
    <property type="entry name" value="PTKc_FGFR3"/>
    <property type="match status" value="1"/>
</dbReference>
<dbReference type="InterPro" id="IPR008266">
    <property type="entry name" value="Tyr_kinase_AS"/>
</dbReference>
<evidence type="ECO:0000256" key="1">
    <source>
        <dbReference type="ARBA" id="ARBA00004251"/>
    </source>
</evidence>
<feature type="active site" description="Proton acceptor" evidence="21">
    <location>
        <position position="605"/>
    </location>
</feature>
<dbReference type="Proteomes" id="UP000265100">
    <property type="component" value="Chromosome 19"/>
</dbReference>
<dbReference type="Pfam" id="PF07714">
    <property type="entry name" value="PK_Tyr_Ser-Thr"/>
    <property type="match status" value="1"/>
</dbReference>
<proteinExistence type="inferred from homology"/>
<evidence type="ECO:0000256" key="8">
    <source>
        <dbReference type="ARBA" id="ARBA00022737"/>
    </source>
</evidence>
<feature type="signal peptide" evidence="26">
    <location>
        <begin position="1"/>
        <end position="27"/>
    </location>
</feature>
<protein>
    <recommendedName>
        <fullName evidence="20">Fibroblast growth factor receptor</fullName>
        <ecNumber evidence="20">2.7.10.1</ecNumber>
    </recommendedName>
</protein>
<evidence type="ECO:0000256" key="5">
    <source>
        <dbReference type="ARBA" id="ARBA00022692"/>
    </source>
</evidence>
<evidence type="ECO:0000256" key="16">
    <source>
        <dbReference type="ARBA" id="ARBA00023170"/>
    </source>
</evidence>
<evidence type="ECO:0000256" key="18">
    <source>
        <dbReference type="ARBA" id="ARBA00023319"/>
    </source>
</evidence>
<evidence type="ECO:0000256" key="24">
    <source>
        <dbReference type="PROSITE-ProRule" id="PRU10141"/>
    </source>
</evidence>
<keyword evidence="5" id="KW-0812">Transmembrane</keyword>
<feature type="compositionally biased region" description="Polar residues" evidence="25">
    <location>
        <begin position="764"/>
        <end position="773"/>
    </location>
</feature>
<evidence type="ECO:0000256" key="13">
    <source>
        <dbReference type="ARBA" id="ARBA00023136"/>
    </source>
</evidence>
<keyword evidence="6" id="KW-0053">Apoptosis</keyword>
<evidence type="ECO:0000256" key="14">
    <source>
        <dbReference type="ARBA" id="ARBA00023137"/>
    </source>
</evidence>
<dbReference type="SMART" id="SM00408">
    <property type="entry name" value="IGc2"/>
    <property type="match status" value="3"/>
</dbReference>
<feature type="disulfide bond" evidence="23">
    <location>
        <begin position="254"/>
        <end position="318"/>
    </location>
</feature>
<dbReference type="PANTHER" id="PTHR24416">
    <property type="entry name" value="TYROSINE-PROTEIN KINASE RECEPTOR"/>
    <property type="match status" value="1"/>
</dbReference>
<dbReference type="GO" id="GO:0005007">
    <property type="term" value="F:fibroblast growth factor receptor activity"/>
    <property type="evidence" value="ECO:0007669"/>
    <property type="project" value="InterPro"/>
</dbReference>
<evidence type="ECO:0000256" key="26">
    <source>
        <dbReference type="SAM" id="SignalP"/>
    </source>
</evidence>
<feature type="domain" description="Ig-like" evidence="28">
    <location>
        <begin position="130"/>
        <end position="223"/>
    </location>
</feature>
<feature type="domain" description="Protein kinase" evidence="27">
    <location>
        <begin position="452"/>
        <end position="739"/>
    </location>
</feature>
<dbReference type="InterPro" id="IPR003599">
    <property type="entry name" value="Ig_sub"/>
</dbReference>
<dbReference type="GO" id="GO:0017134">
    <property type="term" value="F:fibroblast growth factor binding"/>
    <property type="evidence" value="ECO:0007669"/>
    <property type="project" value="TreeGrafter"/>
</dbReference>
<keyword evidence="7 26" id="KW-0732">Signal</keyword>
<dbReference type="PROSITE" id="PS50835">
    <property type="entry name" value="IG_LIKE"/>
    <property type="match status" value="3"/>
</dbReference>
<evidence type="ECO:0000256" key="3">
    <source>
        <dbReference type="ARBA" id="ARBA00022553"/>
    </source>
</evidence>
<evidence type="ECO:0000256" key="10">
    <source>
        <dbReference type="ARBA" id="ARBA00022777"/>
    </source>
</evidence>
<gene>
    <name evidence="29" type="primary">FGFR3</name>
</gene>
<dbReference type="InterPro" id="IPR020635">
    <property type="entry name" value="Tyr_kinase_cat_dom"/>
</dbReference>
<dbReference type="InterPro" id="IPR016248">
    <property type="entry name" value="FGF_rcpt_fam"/>
</dbReference>
<dbReference type="SMART" id="SM00409">
    <property type="entry name" value="IG"/>
    <property type="match status" value="3"/>
</dbReference>
<dbReference type="GeneTree" id="ENSGT00940000159880"/>
<feature type="disulfide bond" evidence="23">
    <location>
        <begin position="47"/>
        <end position="96"/>
    </location>
</feature>
<keyword evidence="18" id="KW-0393">Immunoglobulin domain</keyword>
<feature type="binding site" evidence="22">
    <location>
        <begin position="544"/>
        <end position="546"/>
    </location>
    <ligand>
        <name>ATP</name>
        <dbReference type="ChEBI" id="CHEBI:30616"/>
    </ligand>
</feature>
<keyword evidence="2" id="KW-1003">Cell membrane</keyword>
<comment type="subcellular location">
    <subcellularLocation>
        <location evidence="1">Cell membrane</location>
        <topology evidence="1">Single-pass type I membrane protein</topology>
    </subcellularLocation>
</comment>
<dbReference type="GO" id="GO:0008284">
    <property type="term" value="P:positive regulation of cell population proliferation"/>
    <property type="evidence" value="ECO:0007669"/>
    <property type="project" value="InterPro"/>
</dbReference>
<dbReference type="Gene3D" id="1.10.510.10">
    <property type="entry name" value="Transferase(Phosphotransferase) domain 1"/>
    <property type="match status" value="1"/>
</dbReference>
<dbReference type="Pfam" id="PF13927">
    <property type="entry name" value="Ig_3"/>
    <property type="match status" value="1"/>
</dbReference>
<dbReference type="Gene3D" id="2.60.40.10">
    <property type="entry name" value="Immunoglobulins"/>
    <property type="match status" value="3"/>
</dbReference>
<evidence type="ECO:0000256" key="20">
    <source>
        <dbReference type="PIRNR" id="PIRNR000628"/>
    </source>
</evidence>
<keyword evidence="11 20" id="KW-0067">ATP-binding</keyword>
<dbReference type="FunFam" id="2.60.40.10:FF:000423">
    <property type="entry name" value="Fibroblast growth factor receptor"/>
    <property type="match status" value="1"/>
</dbReference>
<dbReference type="InterPro" id="IPR007110">
    <property type="entry name" value="Ig-like_dom"/>
</dbReference>
<keyword evidence="13 20" id="KW-0472">Membrane</keyword>
<accession>A0AAX7SFL8</accession>
<evidence type="ECO:0000259" key="27">
    <source>
        <dbReference type="PROSITE" id="PS50011"/>
    </source>
</evidence>
<keyword evidence="30" id="KW-1185">Reference proteome</keyword>
<evidence type="ECO:0000256" key="9">
    <source>
        <dbReference type="ARBA" id="ARBA00022741"/>
    </source>
</evidence>
<reference evidence="29" key="4">
    <citation type="submission" date="2025-09" db="UniProtKB">
        <authorList>
            <consortium name="Ensembl"/>
        </authorList>
    </citation>
    <scope>IDENTIFICATION</scope>
</reference>
<dbReference type="SMART" id="SM00219">
    <property type="entry name" value="TyrKc"/>
    <property type="match status" value="1"/>
</dbReference>
<feature type="domain" description="Ig-like" evidence="28">
    <location>
        <begin position="24"/>
        <end position="113"/>
    </location>
</feature>
<keyword evidence="8" id="KW-0677">Repeat</keyword>
<organism evidence="29 30">
    <name type="scientific">Astatotilapia calliptera</name>
    <name type="common">Eastern happy</name>
    <name type="synonym">Chromis callipterus</name>
    <dbReference type="NCBI Taxonomy" id="8154"/>
    <lineage>
        <taxon>Eukaryota</taxon>
        <taxon>Metazoa</taxon>
        <taxon>Chordata</taxon>
        <taxon>Craniata</taxon>
        <taxon>Vertebrata</taxon>
        <taxon>Euteleostomi</taxon>
        <taxon>Actinopterygii</taxon>
        <taxon>Neopterygii</taxon>
        <taxon>Teleostei</taxon>
        <taxon>Neoteleostei</taxon>
        <taxon>Acanthomorphata</taxon>
        <taxon>Ovalentaria</taxon>
        <taxon>Cichlomorphae</taxon>
        <taxon>Cichliformes</taxon>
        <taxon>Cichlidae</taxon>
        <taxon>African cichlids</taxon>
        <taxon>Pseudocrenilabrinae</taxon>
        <taxon>Haplochromini</taxon>
        <taxon>Astatotilapia</taxon>
    </lineage>
</organism>
<keyword evidence="10 20" id="KW-0418">Kinase</keyword>
<dbReference type="AlphaFoldDB" id="A0AAX7SFL8"/>
<dbReference type="SUPFAM" id="SSF48726">
    <property type="entry name" value="Immunoglobulin"/>
    <property type="match status" value="3"/>
</dbReference>
<feature type="disulfide bond" evidence="23">
    <location>
        <begin position="155"/>
        <end position="207"/>
    </location>
</feature>
<comment type="similarity">
    <text evidence="20">Belongs to the protein kinase superfamily. Tyr protein kinase family. Fibroblast growth factor receptor subfamily.</text>
</comment>
<feature type="region of interest" description="Disordered" evidence="25">
    <location>
        <begin position="764"/>
        <end position="800"/>
    </location>
</feature>
<dbReference type="InterPro" id="IPR011009">
    <property type="entry name" value="Kinase-like_dom_sf"/>
</dbReference>
<keyword evidence="3" id="KW-0597">Phosphoprotein</keyword>
<evidence type="ECO:0000313" key="29">
    <source>
        <dbReference type="Ensembl" id="ENSACLP00000043259.1"/>
    </source>
</evidence>
<dbReference type="FunFam" id="1.10.510.10:FF:000007">
    <property type="entry name" value="Fibroblast growth factor receptor"/>
    <property type="match status" value="1"/>
</dbReference>
<dbReference type="GO" id="GO:0043235">
    <property type="term" value="C:receptor complex"/>
    <property type="evidence" value="ECO:0007669"/>
    <property type="project" value="TreeGrafter"/>
</dbReference>
<comment type="catalytic activity">
    <reaction evidence="19 20">
        <text>L-tyrosyl-[protein] + ATP = O-phospho-L-tyrosyl-[protein] + ADP + H(+)</text>
        <dbReference type="Rhea" id="RHEA:10596"/>
        <dbReference type="Rhea" id="RHEA-COMP:10136"/>
        <dbReference type="Rhea" id="RHEA-COMP:20101"/>
        <dbReference type="ChEBI" id="CHEBI:15378"/>
        <dbReference type="ChEBI" id="CHEBI:30616"/>
        <dbReference type="ChEBI" id="CHEBI:46858"/>
        <dbReference type="ChEBI" id="CHEBI:61978"/>
        <dbReference type="ChEBI" id="CHEBI:456216"/>
        <dbReference type="EC" id="2.7.10.1"/>
    </reaction>
</comment>
<evidence type="ECO:0000256" key="25">
    <source>
        <dbReference type="SAM" id="MobiDB-lite"/>
    </source>
</evidence>
<sequence>MKLIAFIKNFFLHKPFLLFLFADPVSSETAFLEDYVLGIGDTLEMSCDPEEQEDHTEPIVWLKDGAGLVPCNRIRLGQRILRIINVSYDDSGVYSCHLARSNTLLSNYTIRVTGENPNNHRNPYEQALAPYWTRPERMDKKLLAVPAANTVKFRCAASGNPPPTIHWLKNGKEFKGEQRMGGIKLRHQQWSLVMESAVPSDRGNYTCVVQNKYGSISHTYQLDVLERSPHRPILQAGLPANQTVVVGSNVEFHCKVYSDAQPHIQWLKHIEVNGSRLGPDGVPYVNVLKTAGINTTDKELEVLFLTNVSFEDAGEYTCLAGNSIGFSYHSAWLTVLPGILFTLWVHFLPPVLPEMLETPRNLFCSAAQYLTSIFKPNYHRLLLKTLPTPPVQKLSKFPLKRQVSLDSNSSMNSNTPLVRIARLSSSDGPMLANVSELELPSDPKWEFPRTRLTLGKPLGEGCFGQVVMAEAVGIDKEKPNKSLTVAVKMLKVLPCSLLFYDATDKDLSDLVSEMEMMKMIGKHKNIINLLGACTQDGPLYVLVEYASKGNLREYLRARRPPGMDYSFDTCKIPDEQLTFKDLVSCAYQVARGMEYLASQKCIHRDLAARNVLVTEDNVMKIADFGLARDVHNIDYYKKTTNGRLPVKWMAPEALFDRVYTHQSDVWSYGVLLWEIFTLGGSPYPGIPVEELFKLLKEGHRMDKPANCTHELYMIMRECWHAVPSQRPTFRQLVEDHDRILSMTSTDEYLDLSVPFEQYSPTCQDSNSTCSSGDDSVFAHDPLPDEPCLPKQLPSNGVIRT</sequence>
<dbReference type="GO" id="GO:0005886">
    <property type="term" value="C:plasma membrane"/>
    <property type="evidence" value="ECO:0007669"/>
    <property type="project" value="UniProtKB-SubCell"/>
</dbReference>
<dbReference type="InterPro" id="IPR017441">
    <property type="entry name" value="Protein_kinase_ATP_BS"/>
</dbReference>
<evidence type="ECO:0000256" key="7">
    <source>
        <dbReference type="ARBA" id="ARBA00022729"/>
    </source>
</evidence>
<keyword evidence="15 23" id="KW-1015">Disulfide bond</keyword>
<dbReference type="InterPro" id="IPR013783">
    <property type="entry name" value="Ig-like_fold"/>
</dbReference>